<feature type="transmembrane region" description="Helical" evidence="1">
    <location>
        <begin position="83"/>
        <end position="100"/>
    </location>
</feature>
<protein>
    <submittedName>
        <fullName evidence="2">Uncharacterized protein</fullName>
    </submittedName>
</protein>
<accession>A0A0Z8F286</accession>
<feature type="transmembrane region" description="Helical" evidence="1">
    <location>
        <begin position="324"/>
        <end position="344"/>
    </location>
</feature>
<dbReference type="AlphaFoldDB" id="A0A0Z8F286"/>
<dbReference type="Proteomes" id="UP000073388">
    <property type="component" value="Unassembled WGS sequence"/>
</dbReference>
<feature type="transmembrane region" description="Helical" evidence="1">
    <location>
        <begin position="356"/>
        <end position="377"/>
    </location>
</feature>
<evidence type="ECO:0000313" key="5">
    <source>
        <dbReference type="Proteomes" id="UP000073388"/>
    </source>
</evidence>
<feature type="transmembrane region" description="Helical" evidence="1">
    <location>
        <begin position="502"/>
        <end position="520"/>
    </location>
</feature>
<feature type="transmembrane region" description="Helical" evidence="1">
    <location>
        <begin position="258"/>
        <end position="278"/>
    </location>
</feature>
<keyword evidence="1" id="KW-1133">Transmembrane helix</keyword>
<keyword evidence="1" id="KW-0472">Membrane</keyword>
<feature type="transmembrane region" description="Helical" evidence="1">
    <location>
        <begin position="191"/>
        <end position="209"/>
    </location>
</feature>
<feature type="transmembrane region" description="Helical" evidence="1">
    <location>
        <begin position="48"/>
        <end position="71"/>
    </location>
</feature>
<name>A0A0Z8F286_STRSU</name>
<organism evidence="2 4">
    <name type="scientific">Streptococcus suis</name>
    <dbReference type="NCBI Taxonomy" id="1307"/>
    <lineage>
        <taxon>Bacteria</taxon>
        <taxon>Bacillati</taxon>
        <taxon>Bacillota</taxon>
        <taxon>Bacilli</taxon>
        <taxon>Lactobacillales</taxon>
        <taxon>Streptococcaceae</taxon>
        <taxon>Streptococcus</taxon>
    </lineage>
</organism>
<keyword evidence="1" id="KW-0812">Transmembrane</keyword>
<sequence length="563" mass="66648">MNKEMDISKIREATMVSYLYLVYKMKLKSKIRSIQNFLKIFQQLNPKFLIGLLLIHSIFKFMCSIVTILVLEETFQTFNNRNLVTYVLLFFLYVFSREDVEKTNSFLKKMQWTYLVSPLSKYKVSFYLWVIPSILNIIMKLDVTLPFISYVLYTNKFFGFFLMVSVVSFALIQNISKLSDYLTSNEKKEQILITIMYKLLGLLILLYFIRKVVEILCWLVDTLKSLLGGIDYKHINEQFEENLKNFFTSMFLKSEPYFSQYLVIGALILLFVTVGYCMNINSNVNTLYFKKSNKVRDEKKGKYLIEKLNLSFIQKIYFNQLKTTANLVLFLIDNSEIYLVYYVIYLVGKPILNHFAAFYMLIAFFIILNSNIIHSFVIKDQDIYRNYCDINRITYWKLSNHTIINLCEIKGSLLSKVAIPLVIEQILISYIVSLLIAKSNMFILCTTIMHIVFYYLSGPLIKLHTRLSIFMVPYVFSKYYKTIKYAGTSEFEFFIYDKIYNFYKLPIVLLALLPLTFQLFFDIFNLFTMVVLGLCFVLYYNYIVKESHLFMDKGKVEYEKICI</sequence>
<evidence type="ECO:0000313" key="2">
    <source>
        <dbReference type="EMBL" id="CYU72478.1"/>
    </source>
</evidence>
<feature type="transmembrane region" description="Helical" evidence="1">
    <location>
        <begin position="124"/>
        <end position="141"/>
    </location>
</feature>
<gene>
    <name evidence="2" type="ORF">ERS132414_00635</name>
    <name evidence="3" type="ORF">ERS132461_00281</name>
</gene>
<evidence type="ECO:0000313" key="4">
    <source>
        <dbReference type="Proteomes" id="UP000072794"/>
    </source>
</evidence>
<feature type="transmembrane region" description="Helical" evidence="1">
    <location>
        <begin position="147"/>
        <end position="171"/>
    </location>
</feature>
<evidence type="ECO:0000313" key="3">
    <source>
        <dbReference type="EMBL" id="CYV65401.1"/>
    </source>
</evidence>
<reference evidence="4 5" key="1">
    <citation type="submission" date="2016-02" db="EMBL/GenBank/DDBJ databases">
        <authorList>
            <consortium name="Pathogen Informatics"/>
        </authorList>
    </citation>
    <scope>NUCLEOTIDE SEQUENCE [LARGE SCALE GENOMIC DNA]</scope>
    <source>
        <strain evidence="2 4">LSS52</strain>
        <strain evidence="3 5">LSS99</strain>
    </source>
</reference>
<feature type="transmembrane region" description="Helical" evidence="1">
    <location>
        <begin position="441"/>
        <end position="461"/>
    </location>
</feature>
<evidence type="ECO:0000256" key="1">
    <source>
        <dbReference type="SAM" id="Phobius"/>
    </source>
</evidence>
<feature type="transmembrane region" description="Helical" evidence="1">
    <location>
        <begin position="526"/>
        <end position="544"/>
    </location>
</feature>
<dbReference type="EMBL" id="FIIX01000004">
    <property type="protein sequence ID" value="CYV65401.1"/>
    <property type="molecule type" value="Genomic_DNA"/>
</dbReference>
<proteinExistence type="predicted"/>
<dbReference type="Proteomes" id="UP000072794">
    <property type="component" value="Unassembled WGS sequence"/>
</dbReference>
<dbReference type="EMBL" id="FIHA01000009">
    <property type="protein sequence ID" value="CYU72478.1"/>
    <property type="molecule type" value="Genomic_DNA"/>
</dbReference>